<dbReference type="Proteomes" id="UP000240530">
    <property type="component" value="Unassembled WGS sequence"/>
</dbReference>
<dbReference type="InterPro" id="IPR012156">
    <property type="entry name" value="Cold_shock_CspA"/>
</dbReference>
<dbReference type="PIRSF" id="PIRSF002599">
    <property type="entry name" value="Cold_shock_A"/>
    <property type="match status" value="1"/>
</dbReference>
<dbReference type="RefSeq" id="WP_008988746.1">
    <property type="nucleotide sequence ID" value="NZ_CP131573.1"/>
</dbReference>
<feature type="domain" description="CSD" evidence="3">
    <location>
        <begin position="4"/>
        <end position="69"/>
    </location>
</feature>
<dbReference type="AlphaFoldDB" id="A0A2T3KPI2"/>
<reference evidence="4 5" key="1">
    <citation type="submission" date="2018-03" db="EMBL/GenBank/DDBJ databases">
        <title>Whole genome sequencing of Histamine producing bacteria.</title>
        <authorList>
            <person name="Butler K."/>
        </authorList>
    </citation>
    <scope>NUCLEOTIDE SEQUENCE [LARGE SCALE GENOMIC DNA]</scope>
    <source>
        <strain evidence="4 5">Res.4.1</strain>
    </source>
</reference>
<dbReference type="InterPro" id="IPR011129">
    <property type="entry name" value="CSD"/>
</dbReference>
<dbReference type="CDD" id="cd04458">
    <property type="entry name" value="CSP_CDS"/>
    <property type="match status" value="1"/>
</dbReference>
<dbReference type="InterPro" id="IPR050181">
    <property type="entry name" value="Cold_shock_domain"/>
</dbReference>
<dbReference type="FunFam" id="2.40.50.140:FF:000006">
    <property type="entry name" value="Cold shock protein CspC"/>
    <property type="match status" value="1"/>
</dbReference>
<dbReference type="Gene3D" id="6.20.370.130">
    <property type="match status" value="1"/>
</dbReference>
<sequence length="70" mass="7625">MSNKNTGLVKWFNEEKGFGFITQDNGAADVFVHFQAIVSDGFKTLMDGQKVSFDVEQGQKGLQAANVVAL</sequence>
<evidence type="ECO:0000259" key="3">
    <source>
        <dbReference type="PROSITE" id="PS51857"/>
    </source>
</evidence>
<dbReference type="PANTHER" id="PTHR11544">
    <property type="entry name" value="COLD SHOCK DOMAIN CONTAINING PROTEINS"/>
    <property type="match status" value="1"/>
</dbReference>
<protein>
    <submittedName>
        <fullName evidence="4">Cold-shock protein</fullName>
    </submittedName>
</protein>
<dbReference type="SMART" id="SM00357">
    <property type="entry name" value="CSP"/>
    <property type="match status" value="1"/>
</dbReference>
<dbReference type="PRINTS" id="PR00050">
    <property type="entry name" value="COLDSHOCK"/>
</dbReference>
<dbReference type="Gene3D" id="2.40.50.140">
    <property type="entry name" value="Nucleic acid-binding proteins"/>
    <property type="match status" value="1"/>
</dbReference>
<evidence type="ECO:0000256" key="1">
    <source>
        <dbReference type="ARBA" id="ARBA00004496"/>
    </source>
</evidence>
<dbReference type="SUPFAM" id="SSF50249">
    <property type="entry name" value="Nucleic acid-binding proteins"/>
    <property type="match status" value="1"/>
</dbReference>
<gene>
    <name evidence="4" type="ORF">C0W93_20850</name>
</gene>
<dbReference type="GO" id="GO:0005829">
    <property type="term" value="C:cytosol"/>
    <property type="evidence" value="ECO:0007669"/>
    <property type="project" value="UniProtKB-ARBA"/>
</dbReference>
<proteinExistence type="predicted"/>
<accession>A0A2T3KPI2</accession>
<dbReference type="Pfam" id="PF00313">
    <property type="entry name" value="CSD"/>
    <property type="match status" value="1"/>
</dbReference>
<evidence type="ECO:0000256" key="2">
    <source>
        <dbReference type="ARBA" id="ARBA00022490"/>
    </source>
</evidence>
<evidence type="ECO:0000313" key="4">
    <source>
        <dbReference type="EMBL" id="PSV06161.1"/>
    </source>
</evidence>
<name>A0A2T3KPI2_PHOLD</name>
<dbReference type="EMBL" id="PYNS01000041">
    <property type="protein sequence ID" value="PSV06161.1"/>
    <property type="molecule type" value="Genomic_DNA"/>
</dbReference>
<organism evidence="4 5">
    <name type="scientific">Photobacterium leiognathi subsp. mandapamensis</name>
    <name type="common">Photobacterium mandapamensis</name>
    <dbReference type="NCBI Taxonomy" id="48408"/>
    <lineage>
        <taxon>Bacteria</taxon>
        <taxon>Pseudomonadati</taxon>
        <taxon>Pseudomonadota</taxon>
        <taxon>Gammaproteobacteria</taxon>
        <taxon>Vibrionales</taxon>
        <taxon>Vibrionaceae</taxon>
        <taxon>Photobacterium</taxon>
    </lineage>
</organism>
<dbReference type="GO" id="GO:0003676">
    <property type="term" value="F:nucleic acid binding"/>
    <property type="evidence" value="ECO:0007669"/>
    <property type="project" value="InterPro"/>
</dbReference>
<dbReference type="PROSITE" id="PS51857">
    <property type="entry name" value="CSD_2"/>
    <property type="match status" value="1"/>
</dbReference>
<comment type="caution">
    <text evidence="4">The sequence shown here is derived from an EMBL/GenBank/DDBJ whole genome shotgun (WGS) entry which is preliminary data.</text>
</comment>
<dbReference type="InterPro" id="IPR002059">
    <property type="entry name" value="CSP_DNA-bd"/>
</dbReference>
<evidence type="ECO:0000313" key="5">
    <source>
        <dbReference type="Proteomes" id="UP000240530"/>
    </source>
</evidence>
<dbReference type="InterPro" id="IPR012340">
    <property type="entry name" value="NA-bd_OB-fold"/>
</dbReference>
<keyword evidence="2" id="KW-0963">Cytoplasm</keyword>
<comment type="subcellular location">
    <subcellularLocation>
        <location evidence="1">Cytoplasm</location>
    </subcellularLocation>
</comment>